<dbReference type="OrthoDB" id="5917957at2"/>
<dbReference type="Proteomes" id="UP000280507">
    <property type="component" value="Unassembled WGS sequence"/>
</dbReference>
<protein>
    <recommendedName>
        <fullName evidence="3">DNA-binding protein</fullName>
    </recommendedName>
</protein>
<dbReference type="Gene3D" id="1.10.260.40">
    <property type="entry name" value="lambda repressor-like DNA-binding domains"/>
    <property type="match status" value="1"/>
</dbReference>
<comment type="caution">
    <text evidence="1">The sequence shown here is derived from an EMBL/GenBank/DDBJ whole genome shotgun (WGS) entry which is preliminary data.</text>
</comment>
<dbReference type="RefSeq" id="WP_123094310.1">
    <property type="nucleotide sequence ID" value="NZ_RIZG01000001.1"/>
</dbReference>
<evidence type="ECO:0008006" key="3">
    <source>
        <dbReference type="Google" id="ProtNLM"/>
    </source>
</evidence>
<name>A0A3M8QA97_9GAMM</name>
<proteinExistence type="predicted"/>
<dbReference type="GO" id="GO:0003677">
    <property type="term" value="F:DNA binding"/>
    <property type="evidence" value="ECO:0007669"/>
    <property type="project" value="InterPro"/>
</dbReference>
<dbReference type="EMBL" id="RIZG01000001">
    <property type="protein sequence ID" value="RNF52969.1"/>
    <property type="molecule type" value="Genomic_DNA"/>
</dbReference>
<dbReference type="InterPro" id="IPR010982">
    <property type="entry name" value="Lambda_DNA-bd_dom_sf"/>
</dbReference>
<organism evidence="1 2">
    <name type="scientific">Marinomonas hwangdonensis</name>
    <dbReference type="NCBI Taxonomy" id="1053647"/>
    <lineage>
        <taxon>Bacteria</taxon>
        <taxon>Pseudomonadati</taxon>
        <taxon>Pseudomonadota</taxon>
        <taxon>Gammaproteobacteria</taxon>
        <taxon>Oceanospirillales</taxon>
        <taxon>Oceanospirillaceae</taxon>
        <taxon>Marinomonas</taxon>
    </lineage>
</organism>
<sequence length="76" mass="8474">MTRSIHDQLTSVRVARVAEICGITRKAVYGWIARGRLPRTEYTKETNYAEKIEKATNGLVTAKELLKPAKTPTEAA</sequence>
<evidence type="ECO:0000313" key="2">
    <source>
        <dbReference type="Proteomes" id="UP000280507"/>
    </source>
</evidence>
<keyword evidence="2" id="KW-1185">Reference proteome</keyword>
<gene>
    <name evidence="1" type="ORF">EBI00_02390</name>
</gene>
<reference evidence="1 2" key="1">
    <citation type="journal article" date="2012" name="Int. J. Syst. Evol. Microbiol.">
        <title>Marinomonas hwangdonensis sp. nov., isolated from seawater.</title>
        <authorList>
            <person name="Jung Y.T."/>
            <person name="Oh T.K."/>
            <person name="Yoon J.H."/>
        </authorList>
    </citation>
    <scope>NUCLEOTIDE SEQUENCE [LARGE SCALE GENOMIC DNA]</scope>
    <source>
        <strain evidence="1 2">HDW-15</strain>
    </source>
</reference>
<evidence type="ECO:0000313" key="1">
    <source>
        <dbReference type="EMBL" id="RNF52969.1"/>
    </source>
</evidence>
<accession>A0A3M8QA97</accession>
<dbReference type="SUPFAM" id="SSF47413">
    <property type="entry name" value="lambda repressor-like DNA-binding domains"/>
    <property type="match status" value="1"/>
</dbReference>
<dbReference type="AlphaFoldDB" id="A0A3M8QA97"/>